<dbReference type="CDD" id="cd17332">
    <property type="entry name" value="MFS_MelB_like"/>
    <property type="match status" value="1"/>
</dbReference>
<dbReference type="SUPFAM" id="SSF103473">
    <property type="entry name" value="MFS general substrate transporter"/>
    <property type="match status" value="1"/>
</dbReference>
<gene>
    <name evidence="9" type="ORF">GCM10022240_29840</name>
</gene>
<dbReference type="InterPro" id="IPR020846">
    <property type="entry name" value="MFS_dom"/>
</dbReference>
<proteinExistence type="predicted"/>
<dbReference type="Proteomes" id="UP001500540">
    <property type="component" value="Unassembled WGS sequence"/>
</dbReference>
<dbReference type="PROSITE" id="PS50850">
    <property type="entry name" value="MFS"/>
    <property type="match status" value="1"/>
</dbReference>
<name>A0ABP7GZU7_9MICO</name>
<dbReference type="NCBIfam" id="TIGR00792">
    <property type="entry name" value="gph"/>
    <property type="match status" value="1"/>
</dbReference>
<dbReference type="PROSITE" id="PS00872">
    <property type="entry name" value="NA_GALACTOSIDE_SYMP"/>
    <property type="match status" value="1"/>
</dbReference>
<keyword evidence="4 7" id="KW-0812">Transmembrane</keyword>
<evidence type="ECO:0000256" key="2">
    <source>
        <dbReference type="ARBA" id="ARBA00022448"/>
    </source>
</evidence>
<feature type="transmembrane region" description="Helical" evidence="7">
    <location>
        <begin position="54"/>
        <end position="81"/>
    </location>
</feature>
<dbReference type="EMBL" id="BAABAF010000011">
    <property type="protein sequence ID" value="GAA3776334.1"/>
    <property type="molecule type" value="Genomic_DNA"/>
</dbReference>
<feature type="transmembrane region" description="Helical" evidence="7">
    <location>
        <begin position="279"/>
        <end position="299"/>
    </location>
</feature>
<feature type="domain" description="Major facilitator superfamily (MFS) profile" evidence="8">
    <location>
        <begin position="241"/>
        <end position="457"/>
    </location>
</feature>
<evidence type="ECO:0000256" key="1">
    <source>
        <dbReference type="ARBA" id="ARBA00004651"/>
    </source>
</evidence>
<keyword evidence="5 7" id="KW-1133">Transmembrane helix</keyword>
<dbReference type="InterPro" id="IPR039672">
    <property type="entry name" value="MFS_2"/>
</dbReference>
<evidence type="ECO:0000256" key="4">
    <source>
        <dbReference type="ARBA" id="ARBA00022692"/>
    </source>
</evidence>
<feature type="transmembrane region" description="Helical" evidence="7">
    <location>
        <begin position="93"/>
        <end position="113"/>
    </location>
</feature>
<keyword evidence="6 7" id="KW-0472">Membrane</keyword>
<dbReference type="PANTHER" id="PTHR11328:SF24">
    <property type="entry name" value="MAJOR FACILITATOR SUPERFAMILY (MFS) PROFILE DOMAIN-CONTAINING PROTEIN"/>
    <property type="match status" value="1"/>
</dbReference>
<organism evidence="9 10">
    <name type="scientific">Microbacterium kribbense</name>
    <dbReference type="NCBI Taxonomy" id="433645"/>
    <lineage>
        <taxon>Bacteria</taxon>
        <taxon>Bacillati</taxon>
        <taxon>Actinomycetota</taxon>
        <taxon>Actinomycetes</taxon>
        <taxon>Micrococcales</taxon>
        <taxon>Microbacteriaceae</taxon>
        <taxon>Microbacterium</taxon>
    </lineage>
</organism>
<keyword evidence="2" id="KW-0813">Transport</keyword>
<protein>
    <submittedName>
        <fullName evidence="9">MFS transporter</fullName>
    </submittedName>
</protein>
<dbReference type="InterPro" id="IPR036259">
    <property type="entry name" value="MFS_trans_sf"/>
</dbReference>
<comment type="subcellular location">
    <subcellularLocation>
        <location evidence="1">Cell membrane</location>
        <topology evidence="1">Multi-pass membrane protein</topology>
    </subcellularLocation>
</comment>
<accession>A0ABP7GZU7</accession>
<dbReference type="Pfam" id="PF13347">
    <property type="entry name" value="MFS_2"/>
    <property type="match status" value="1"/>
</dbReference>
<sequence length="457" mass="49123">MTDTTRDHAAEPVDAPRLSLGARVGFGVGDLAINLTWASLGMFIVFFYTDVVGISAAVVGTLIAVSRIFDGFVDVAVGALVDRTRSRWGKARPWLLFGAIPFAICSTLVFAVPDASDTVKFIYAFVSYNLLMIAFSAIAIPYGTLNTLISGDTHEREVLNIFRMFLAQIGILIVTSATLPMVDAFGGGQGAWVATYAILSALSTLLLWVTFASQREKSFHAGAAVRVPLLRGLASAFRNKYWILAFLFFLVFSIGYALNQGALVYYAKWILGDENLVSPLTWAFIIPIMVGFLFLAPLLRRFGKRNVVIVSSILSIIGLAITFIAPDSVTIVALSQVVKGLGQVGMLGVVWAFFPDTIEYGEWRTGTRAEGILYAGGSFAQKVGIGLGTALMGIILSLGGYDGTLAAQSSSADASIFVAFIVVPAAGFVVQILLLLGYRLDRQLPGIIRELAERRSA</sequence>
<evidence type="ECO:0000256" key="5">
    <source>
        <dbReference type="ARBA" id="ARBA00022989"/>
    </source>
</evidence>
<evidence type="ECO:0000256" key="3">
    <source>
        <dbReference type="ARBA" id="ARBA00022475"/>
    </source>
</evidence>
<evidence type="ECO:0000256" key="7">
    <source>
        <dbReference type="SAM" id="Phobius"/>
    </source>
</evidence>
<feature type="transmembrane region" description="Helical" evidence="7">
    <location>
        <begin position="331"/>
        <end position="354"/>
    </location>
</feature>
<keyword evidence="3" id="KW-1003">Cell membrane</keyword>
<feature type="transmembrane region" description="Helical" evidence="7">
    <location>
        <begin position="24"/>
        <end position="48"/>
    </location>
</feature>
<feature type="transmembrane region" description="Helical" evidence="7">
    <location>
        <begin position="241"/>
        <end position="259"/>
    </location>
</feature>
<evidence type="ECO:0000313" key="9">
    <source>
        <dbReference type="EMBL" id="GAA3776334.1"/>
    </source>
</evidence>
<feature type="transmembrane region" description="Helical" evidence="7">
    <location>
        <begin position="306"/>
        <end position="325"/>
    </location>
</feature>
<feature type="transmembrane region" description="Helical" evidence="7">
    <location>
        <begin position="125"/>
        <end position="149"/>
    </location>
</feature>
<dbReference type="PANTHER" id="PTHR11328">
    <property type="entry name" value="MAJOR FACILITATOR SUPERFAMILY DOMAIN-CONTAINING PROTEIN"/>
    <property type="match status" value="1"/>
</dbReference>
<feature type="transmembrane region" description="Helical" evidence="7">
    <location>
        <begin position="191"/>
        <end position="211"/>
    </location>
</feature>
<evidence type="ECO:0000259" key="8">
    <source>
        <dbReference type="PROSITE" id="PS50850"/>
    </source>
</evidence>
<keyword evidence="10" id="KW-1185">Reference proteome</keyword>
<reference evidence="10" key="1">
    <citation type="journal article" date="2019" name="Int. J. Syst. Evol. Microbiol.">
        <title>The Global Catalogue of Microorganisms (GCM) 10K type strain sequencing project: providing services to taxonomists for standard genome sequencing and annotation.</title>
        <authorList>
            <consortium name="The Broad Institute Genomics Platform"/>
            <consortium name="The Broad Institute Genome Sequencing Center for Infectious Disease"/>
            <person name="Wu L."/>
            <person name="Ma J."/>
        </authorList>
    </citation>
    <scope>NUCLEOTIDE SEQUENCE [LARGE SCALE GENOMIC DNA]</scope>
    <source>
        <strain evidence="10">JCM 16950</strain>
    </source>
</reference>
<evidence type="ECO:0000313" key="10">
    <source>
        <dbReference type="Proteomes" id="UP001500540"/>
    </source>
</evidence>
<feature type="transmembrane region" description="Helical" evidence="7">
    <location>
        <begin position="161"/>
        <end position="179"/>
    </location>
</feature>
<dbReference type="RefSeq" id="WP_344785036.1">
    <property type="nucleotide sequence ID" value="NZ_BAABAF010000011.1"/>
</dbReference>
<feature type="transmembrane region" description="Helical" evidence="7">
    <location>
        <begin position="416"/>
        <end position="438"/>
    </location>
</feature>
<dbReference type="Gene3D" id="1.20.1250.20">
    <property type="entry name" value="MFS general substrate transporter like domains"/>
    <property type="match status" value="2"/>
</dbReference>
<evidence type="ECO:0000256" key="6">
    <source>
        <dbReference type="ARBA" id="ARBA00023136"/>
    </source>
</evidence>
<feature type="transmembrane region" description="Helical" evidence="7">
    <location>
        <begin position="374"/>
        <end position="396"/>
    </location>
</feature>
<comment type="caution">
    <text evidence="9">The sequence shown here is derived from an EMBL/GenBank/DDBJ whole genome shotgun (WGS) entry which is preliminary data.</text>
</comment>
<dbReference type="InterPro" id="IPR001927">
    <property type="entry name" value="Na/Gal_symport"/>
</dbReference>
<dbReference type="InterPro" id="IPR018043">
    <property type="entry name" value="Na/Gal_symport_CS"/>
</dbReference>